<keyword evidence="3" id="KW-0963">Cytoplasm</keyword>
<comment type="catalytic activity">
    <reaction evidence="7">
        <text>[protein]-L-isoaspartate + S-adenosyl-L-methionine = [protein]-L-isoaspartate alpha-methyl ester + S-adenosyl-L-homocysteine</text>
        <dbReference type="Rhea" id="RHEA:12705"/>
        <dbReference type="Rhea" id="RHEA-COMP:12143"/>
        <dbReference type="Rhea" id="RHEA-COMP:12144"/>
        <dbReference type="ChEBI" id="CHEBI:57856"/>
        <dbReference type="ChEBI" id="CHEBI:59789"/>
        <dbReference type="ChEBI" id="CHEBI:90596"/>
        <dbReference type="ChEBI" id="CHEBI:90598"/>
        <dbReference type="EC" id="2.1.1.77"/>
    </reaction>
</comment>
<dbReference type="PANTHER" id="PTHR11579">
    <property type="entry name" value="PROTEIN-L-ISOASPARTATE O-METHYLTRANSFERASE"/>
    <property type="match status" value="1"/>
</dbReference>
<reference evidence="8" key="1">
    <citation type="journal article" date="2020" name="J. Eukaryot. Microbiol.">
        <title>De novo Sequencing, Assembly and Annotation of the Transcriptome for the Free-Living Testate Amoeba Arcella intermedia.</title>
        <authorList>
            <person name="Ribeiro G.M."/>
            <person name="Porfirio-Sousa A.L."/>
            <person name="Maurer-Alcala X.X."/>
            <person name="Katz L.A."/>
            <person name="Lahr D.J.G."/>
        </authorList>
    </citation>
    <scope>NUCLEOTIDE SEQUENCE</scope>
</reference>
<comment type="similarity">
    <text evidence="2 7">Belongs to the methyltransferase superfamily. L-isoaspartyl/D-aspartyl protein methyltransferase family.</text>
</comment>
<dbReference type="NCBIfam" id="TIGR00080">
    <property type="entry name" value="pimt"/>
    <property type="match status" value="1"/>
</dbReference>
<dbReference type="EC" id="2.1.1.77" evidence="7"/>
<dbReference type="GO" id="GO:0032259">
    <property type="term" value="P:methylation"/>
    <property type="evidence" value="ECO:0007669"/>
    <property type="project" value="UniProtKB-KW"/>
</dbReference>
<protein>
    <recommendedName>
        <fullName evidence="7">Protein-L-isoaspartate O-methyltransferase</fullName>
        <ecNumber evidence="7">2.1.1.77</ecNumber>
    </recommendedName>
</protein>
<comment type="subcellular location">
    <subcellularLocation>
        <location evidence="1">Cytoplasm</location>
    </subcellularLocation>
</comment>
<dbReference type="EMBL" id="GIBP01007705">
    <property type="protein sequence ID" value="NDV36674.1"/>
    <property type="molecule type" value="Transcribed_RNA"/>
</dbReference>
<evidence type="ECO:0000256" key="6">
    <source>
        <dbReference type="ARBA" id="ARBA00022691"/>
    </source>
</evidence>
<dbReference type="Gene3D" id="3.40.50.150">
    <property type="entry name" value="Vaccinia Virus protein VP39"/>
    <property type="match status" value="1"/>
</dbReference>
<name>A0A6B2LI86_9EUKA</name>
<keyword evidence="5 7" id="KW-0808">Transferase</keyword>
<proteinExistence type="inferred from homology"/>
<evidence type="ECO:0000256" key="5">
    <source>
        <dbReference type="ARBA" id="ARBA00022679"/>
    </source>
</evidence>
<evidence type="ECO:0000313" key="8">
    <source>
        <dbReference type="EMBL" id="NDV36674.1"/>
    </source>
</evidence>
<organism evidence="8">
    <name type="scientific">Arcella intermedia</name>
    <dbReference type="NCBI Taxonomy" id="1963864"/>
    <lineage>
        <taxon>Eukaryota</taxon>
        <taxon>Amoebozoa</taxon>
        <taxon>Tubulinea</taxon>
        <taxon>Elardia</taxon>
        <taxon>Arcellinida</taxon>
        <taxon>Sphaerothecina</taxon>
        <taxon>Arcellidae</taxon>
        <taxon>Arcella</taxon>
    </lineage>
</organism>
<keyword evidence="4 7" id="KW-0489">Methyltransferase</keyword>
<dbReference type="GO" id="GO:0004719">
    <property type="term" value="F:protein-L-isoaspartate (D-aspartate) O-methyltransferase activity"/>
    <property type="evidence" value="ECO:0007669"/>
    <property type="project" value="UniProtKB-UniRule"/>
</dbReference>
<dbReference type="Pfam" id="PF01135">
    <property type="entry name" value="PCMT"/>
    <property type="match status" value="1"/>
</dbReference>
<evidence type="ECO:0000256" key="4">
    <source>
        <dbReference type="ARBA" id="ARBA00022603"/>
    </source>
</evidence>
<keyword evidence="6 7" id="KW-0949">S-adenosyl-L-methionine</keyword>
<dbReference type="PANTHER" id="PTHR11579:SF0">
    <property type="entry name" value="PROTEIN-L-ISOASPARTATE(D-ASPARTATE) O-METHYLTRANSFERASE"/>
    <property type="match status" value="1"/>
</dbReference>
<dbReference type="SUPFAM" id="SSF53335">
    <property type="entry name" value="S-adenosyl-L-methionine-dependent methyltransferases"/>
    <property type="match status" value="1"/>
</dbReference>
<accession>A0A6B2LI86</accession>
<evidence type="ECO:0000256" key="2">
    <source>
        <dbReference type="ARBA" id="ARBA00005369"/>
    </source>
</evidence>
<dbReference type="InterPro" id="IPR029063">
    <property type="entry name" value="SAM-dependent_MTases_sf"/>
</dbReference>
<dbReference type="GO" id="GO:0005737">
    <property type="term" value="C:cytoplasm"/>
    <property type="evidence" value="ECO:0007669"/>
    <property type="project" value="UniProtKB-SubCell"/>
</dbReference>
<dbReference type="AlphaFoldDB" id="A0A6B2LI86"/>
<evidence type="ECO:0000256" key="3">
    <source>
        <dbReference type="ARBA" id="ARBA00022490"/>
    </source>
</evidence>
<dbReference type="PROSITE" id="PS01279">
    <property type="entry name" value="PCMT"/>
    <property type="match status" value="1"/>
</dbReference>
<evidence type="ECO:0000256" key="1">
    <source>
        <dbReference type="ARBA" id="ARBA00004496"/>
    </source>
</evidence>
<evidence type="ECO:0000256" key="7">
    <source>
        <dbReference type="RuleBase" id="RU003802"/>
    </source>
</evidence>
<sequence>MKSVDRGKYIREHFSEQAYFDCPLSIGQSQTISAPHMHTIALEELQPVLKEGSRVLDVGAGSGYLTACLGLMVGDTGKVYGLEILPELVQFAQQNIQKGNPSLLEKGIVSLILGNGWEGYPGGSPYDAIHVGAAAESIPAALMEQLANGGRMIIPVGRKGQTQQLLKIDKDPSGATKTTQLLDVVYVPLVKRL</sequence>
<dbReference type="InterPro" id="IPR000682">
    <property type="entry name" value="PCMT"/>
</dbReference>
<dbReference type="CDD" id="cd02440">
    <property type="entry name" value="AdoMet_MTases"/>
    <property type="match status" value="1"/>
</dbReference>